<keyword evidence="2" id="KW-1185">Reference proteome</keyword>
<comment type="caution">
    <text evidence="1">The sequence shown here is derived from an EMBL/GenBank/DDBJ whole genome shotgun (WGS) entry which is preliminary data.</text>
</comment>
<dbReference type="RefSeq" id="WP_146596964.1">
    <property type="nucleotide sequence ID" value="NZ_SJPT01000010.1"/>
</dbReference>
<evidence type="ECO:0000313" key="2">
    <source>
        <dbReference type="Proteomes" id="UP000316304"/>
    </source>
</evidence>
<proteinExistence type="predicted"/>
<dbReference type="AlphaFoldDB" id="A0A5C6C4R2"/>
<evidence type="ECO:0000313" key="1">
    <source>
        <dbReference type="EMBL" id="TWU17799.1"/>
    </source>
</evidence>
<name>A0A5C6C4R2_9BACT</name>
<sequence length="152" mass="16442">MNRKPIIFALVLLLIVLAIGLRPSERTDDIAMVGQTVPVNFKNYGSGALLDSTTLLHTYAAPDGRFRAAADANGLVRMVIPVADDFRSPEGISQSSTFAAVKEVTDSALRKVPGYGYLLDMPSGWTAVFCVGNGMTDSEPNDNTWVTFICQR</sequence>
<dbReference type="OrthoDB" id="1452775at2"/>
<organism evidence="1 2">
    <name type="scientific">Novipirellula galeiformis</name>
    <dbReference type="NCBI Taxonomy" id="2528004"/>
    <lineage>
        <taxon>Bacteria</taxon>
        <taxon>Pseudomonadati</taxon>
        <taxon>Planctomycetota</taxon>
        <taxon>Planctomycetia</taxon>
        <taxon>Pirellulales</taxon>
        <taxon>Pirellulaceae</taxon>
        <taxon>Novipirellula</taxon>
    </lineage>
</organism>
<dbReference type="EMBL" id="SJPT01000010">
    <property type="protein sequence ID" value="TWU17799.1"/>
    <property type="molecule type" value="Genomic_DNA"/>
</dbReference>
<dbReference type="Proteomes" id="UP000316304">
    <property type="component" value="Unassembled WGS sequence"/>
</dbReference>
<accession>A0A5C6C4R2</accession>
<gene>
    <name evidence="1" type="ORF">Pla52o_50140</name>
</gene>
<reference evidence="1 2" key="1">
    <citation type="submission" date="2019-02" db="EMBL/GenBank/DDBJ databases">
        <title>Deep-cultivation of Planctomycetes and their phenomic and genomic characterization uncovers novel biology.</title>
        <authorList>
            <person name="Wiegand S."/>
            <person name="Jogler M."/>
            <person name="Boedeker C."/>
            <person name="Pinto D."/>
            <person name="Vollmers J."/>
            <person name="Rivas-Marin E."/>
            <person name="Kohn T."/>
            <person name="Peeters S.H."/>
            <person name="Heuer A."/>
            <person name="Rast P."/>
            <person name="Oberbeckmann S."/>
            <person name="Bunk B."/>
            <person name="Jeske O."/>
            <person name="Meyerdierks A."/>
            <person name="Storesund J.E."/>
            <person name="Kallscheuer N."/>
            <person name="Luecker S."/>
            <person name="Lage O.M."/>
            <person name="Pohl T."/>
            <person name="Merkel B.J."/>
            <person name="Hornburger P."/>
            <person name="Mueller R.-W."/>
            <person name="Bruemmer F."/>
            <person name="Labrenz M."/>
            <person name="Spormann A.M."/>
            <person name="Op Den Camp H."/>
            <person name="Overmann J."/>
            <person name="Amann R."/>
            <person name="Jetten M.S.M."/>
            <person name="Mascher T."/>
            <person name="Medema M.H."/>
            <person name="Devos D.P."/>
            <person name="Kaster A.-K."/>
            <person name="Ovreas L."/>
            <person name="Rohde M."/>
            <person name="Galperin M.Y."/>
            <person name="Jogler C."/>
        </authorList>
    </citation>
    <scope>NUCLEOTIDE SEQUENCE [LARGE SCALE GENOMIC DNA]</scope>
    <source>
        <strain evidence="1 2">Pla52o</strain>
    </source>
</reference>
<protein>
    <submittedName>
        <fullName evidence="1">Uncharacterized protein</fullName>
    </submittedName>
</protein>